<dbReference type="EMBL" id="JACADJ010000005">
    <property type="protein sequence ID" value="NWH03871.1"/>
    <property type="molecule type" value="Genomic_DNA"/>
</dbReference>
<evidence type="ECO:0000313" key="4">
    <source>
        <dbReference type="Proteomes" id="UP000553343"/>
    </source>
</evidence>
<dbReference type="InterPro" id="IPR005537">
    <property type="entry name" value="RAMP_III_fam"/>
</dbReference>
<evidence type="ECO:0000313" key="3">
    <source>
        <dbReference type="EMBL" id="NWH03871.1"/>
    </source>
</evidence>
<evidence type="ECO:0000256" key="1">
    <source>
        <dbReference type="ARBA" id="ARBA00023118"/>
    </source>
</evidence>
<dbReference type="AlphaFoldDB" id="A0A850SYS6"/>
<dbReference type="RefSeq" id="WP_178365330.1">
    <property type="nucleotide sequence ID" value="NZ_JACADJ010000005.1"/>
</dbReference>
<dbReference type="GO" id="GO:0051607">
    <property type="term" value="P:defense response to virus"/>
    <property type="evidence" value="ECO:0007669"/>
    <property type="project" value="UniProtKB-KW"/>
</dbReference>
<dbReference type="Pfam" id="PF03787">
    <property type="entry name" value="RAMPs"/>
    <property type="match status" value="2"/>
</dbReference>
<sequence length="456" mass="50952">METIKFETYPLRYLAQITFEARTPLSLSSGENDIETDSVILKDVNGLPVIPGTSIAGVFRAAFNEPEKNEVKNMFGFQDQENDDGIGSRLIFSDAVFVGKTGEAVEGLVSLNWEDPFYNKFLSLPIRQHVRISHTGGINPNQRGKFDEQVVYSGTRFRCEIELIGNEDDTSQWEKIKQIGFGSELRIGGGTCRGFGDLAVFSWLENVFDLTDPEQRRRYLTKTASMNDATGLAPVSDISDQINRDAWTEYRLELTPENFWYFGSGFGDDEADITPVYEEQILWENDQPSFTQKKLLIPASSVKGAVSHRVAFHYNRLKENFADDMDTNDMAQHAGGNNTAVRMLFGCDLDDQIQKGSVIFSDLYMDAASTKIFNHVSIDRFTGGSLDSALFEEKVPYGALPLPSMHILVKTDVLADRQIKSALENTFDDLTKGYLPLGGGVMRGHGAFTGTWQEVK</sequence>
<comment type="caution">
    <text evidence="3">The sequence shown here is derived from an EMBL/GenBank/DDBJ whole genome shotgun (WGS) entry which is preliminary data.</text>
</comment>
<dbReference type="PANTHER" id="PTHR35579">
    <property type="entry name" value="CRISPR SYSTEM CMS ENDORIBONUCLEASE CSM3"/>
    <property type="match status" value="1"/>
</dbReference>
<name>A0A850SYS6_9BACT</name>
<dbReference type="InterPro" id="IPR052216">
    <property type="entry name" value="CRISPR_Csm3_endoribonuclease"/>
</dbReference>
<gene>
    <name evidence="3" type="ORF">HXW94_02495</name>
</gene>
<keyword evidence="1" id="KW-0051">Antiviral defense</keyword>
<feature type="domain" description="CRISPR type III-associated protein" evidence="2">
    <location>
        <begin position="290"/>
        <end position="448"/>
    </location>
</feature>
<evidence type="ECO:0000259" key="2">
    <source>
        <dbReference type="Pfam" id="PF03787"/>
    </source>
</evidence>
<proteinExistence type="predicted"/>
<organism evidence="3 4">
    <name type="scientific">Desulfobacter latus</name>
    <dbReference type="NCBI Taxonomy" id="2292"/>
    <lineage>
        <taxon>Bacteria</taxon>
        <taxon>Pseudomonadati</taxon>
        <taxon>Thermodesulfobacteriota</taxon>
        <taxon>Desulfobacteria</taxon>
        <taxon>Desulfobacterales</taxon>
        <taxon>Desulfobacteraceae</taxon>
        <taxon>Desulfobacter</taxon>
    </lineage>
</organism>
<dbReference type="PANTHER" id="PTHR35579:SF6">
    <property type="entry name" value="DUF324 DOMAIN-CONTAINING PROTEIN"/>
    <property type="match status" value="1"/>
</dbReference>
<protein>
    <submittedName>
        <fullName evidence="3">CRISPR-associated protein</fullName>
    </submittedName>
</protein>
<keyword evidence="4" id="KW-1185">Reference proteome</keyword>
<feature type="domain" description="CRISPR type III-associated protein" evidence="2">
    <location>
        <begin position="18"/>
        <end position="196"/>
    </location>
</feature>
<accession>A0A850SYS6</accession>
<dbReference type="CDD" id="cd09726">
    <property type="entry name" value="RAMP_I_III"/>
    <property type="match status" value="2"/>
</dbReference>
<dbReference type="Proteomes" id="UP000553343">
    <property type="component" value="Unassembled WGS sequence"/>
</dbReference>
<reference evidence="3 4" key="1">
    <citation type="submission" date="2020-06" db="EMBL/GenBank/DDBJ databases">
        <title>High-quality draft genome of sulfate reducer Desulfobacter latus type strain AcrS2 isolated from marine sediment.</title>
        <authorList>
            <person name="Hoppe M."/>
            <person name="Larsen C.K."/>
            <person name="Marshall I.P.G."/>
            <person name="Schramm A."/>
            <person name="Marietou A.G."/>
        </authorList>
    </citation>
    <scope>NUCLEOTIDE SEQUENCE [LARGE SCALE GENOMIC DNA]</scope>
    <source>
        <strain evidence="3 4">AcRS2</strain>
    </source>
</reference>